<dbReference type="SUPFAM" id="SSF75304">
    <property type="entry name" value="Amidase signature (AS) enzymes"/>
    <property type="match status" value="1"/>
</dbReference>
<dbReference type="Pfam" id="PF01425">
    <property type="entry name" value="Amidase"/>
    <property type="match status" value="1"/>
</dbReference>
<dbReference type="Gene3D" id="3.90.1300.10">
    <property type="entry name" value="Amidase signature (AS) domain"/>
    <property type="match status" value="3"/>
</dbReference>
<evidence type="ECO:0000313" key="4">
    <source>
        <dbReference type="EMBL" id="KAL0058712.1"/>
    </source>
</evidence>
<evidence type="ECO:0000256" key="2">
    <source>
        <dbReference type="ARBA" id="ARBA00022801"/>
    </source>
</evidence>
<name>A0ABR2ZAN9_9AGAR</name>
<gene>
    <name evidence="4" type="ORF">AAF712_014595</name>
</gene>
<comment type="caution">
    <text evidence="4">The sequence shown here is derived from an EMBL/GenBank/DDBJ whole genome shotgun (WGS) entry which is preliminary data.</text>
</comment>
<protein>
    <recommendedName>
        <fullName evidence="3">Amidase domain-containing protein</fullName>
    </recommendedName>
</protein>
<keyword evidence="5" id="KW-1185">Reference proteome</keyword>
<feature type="domain" description="Amidase" evidence="3">
    <location>
        <begin position="65"/>
        <end position="410"/>
    </location>
</feature>
<dbReference type="PANTHER" id="PTHR46072:SF10">
    <property type="entry name" value="ACETAMIDASE"/>
    <property type="match status" value="1"/>
</dbReference>
<evidence type="ECO:0000259" key="3">
    <source>
        <dbReference type="Pfam" id="PF01425"/>
    </source>
</evidence>
<accession>A0ABR2ZAN9</accession>
<proteinExistence type="inferred from homology"/>
<dbReference type="EMBL" id="JBBXMP010000282">
    <property type="protein sequence ID" value="KAL0058712.1"/>
    <property type="molecule type" value="Genomic_DNA"/>
</dbReference>
<evidence type="ECO:0000313" key="5">
    <source>
        <dbReference type="Proteomes" id="UP001437256"/>
    </source>
</evidence>
<keyword evidence="2" id="KW-0378">Hydrolase</keyword>
<comment type="similarity">
    <text evidence="1">Belongs to the amidase family.</text>
</comment>
<sequence length="747" mass="82402">MSARTEQYQDICELVHRRRLHQIQLLPSATFQPVTRAEQDILSYSVADIVNKCSRGEITRSAIRQSYMKKVVGAQKEFNCVSEVLVLDEEFQKQDEELDGTKRPLEGVPVTVKGLSILVLHTEFLNLRVADTIDVEGHYTTIGFARNAVDPVESHSPLVRLLLDAGCILLAKSTVPTALFSISTQSPLFSGPTLNPHNGSYGVGASTGGGGALVAAQATLVEMGSDVAGSIRLPAHFTGVYGLKGSAGRWPSEGNQSSMEGLESLKTLGGPLTQRMEDMIDVWRGVIGMKPWTYESSCLPMPWRESEFKDVTGRKLKWGVVWTDGLIPPSPACRRALTMAIDALRDEGHEVVDVTPHTPSIPDLLAIGYQLGFGDGCSQILSQLHSDEEPLNLPLQAIVDLVRLPSWKRRLLSLLIKSLALFGAGLPAFENMNIGNGTENTRRSWSSRVLDSVFPWRHVGHAFYKDQLRLLSVVKPQTVTSERDLIAARNGFRRDWHEKVWKEHGLDFVITLAAPLPALREEAGEKKWPLGEDTLGTTKGENRSGWLARILGWWRMKKTKQVVGRGDPERAGLAAAGYTFLFNLLDYPAGVLPITTVDRDVDALVPPHPEAPVHKVQPKGEVYERTLPRSVYMRYSDGRVPLLNELYPQAHLEPPSPISTSSTLVDTDSVDRPFSKLKSHGSSHPSPLPYYATNLPSYNAYSVYDSVGMHGLPVGIQVVGRQLQEERVLSAMKVVDDAIRKAGWSIN</sequence>
<reference evidence="4 5" key="1">
    <citation type="submission" date="2024-05" db="EMBL/GenBank/DDBJ databases">
        <title>A draft genome resource for the thread blight pathogen Marasmius tenuissimus strain MS-2.</title>
        <authorList>
            <person name="Yulfo-Soto G.E."/>
            <person name="Baruah I.K."/>
            <person name="Amoako-Attah I."/>
            <person name="Bukari Y."/>
            <person name="Meinhardt L.W."/>
            <person name="Bailey B.A."/>
            <person name="Cohen S.P."/>
        </authorList>
    </citation>
    <scope>NUCLEOTIDE SEQUENCE [LARGE SCALE GENOMIC DNA]</scope>
    <source>
        <strain evidence="4 5">MS-2</strain>
    </source>
</reference>
<evidence type="ECO:0000256" key="1">
    <source>
        <dbReference type="ARBA" id="ARBA00009199"/>
    </source>
</evidence>
<organism evidence="4 5">
    <name type="scientific">Marasmius tenuissimus</name>
    <dbReference type="NCBI Taxonomy" id="585030"/>
    <lineage>
        <taxon>Eukaryota</taxon>
        <taxon>Fungi</taxon>
        <taxon>Dikarya</taxon>
        <taxon>Basidiomycota</taxon>
        <taxon>Agaricomycotina</taxon>
        <taxon>Agaricomycetes</taxon>
        <taxon>Agaricomycetidae</taxon>
        <taxon>Agaricales</taxon>
        <taxon>Marasmiineae</taxon>
        <taxon>Marasmiaceae</taxon>
        <taxon>Marasmius</taxon>
    </lineage>
</organism>
<dbReference type="PANTHER" id="PTHR46072">
    <property type="entry name" value="AMIDASE-RELATED-RELATED"/>
    <property type="match status" value="1"/>
</dbReference>
<dbReference type="InterPro" id="IPR036928">
    <property type="entry name" value="AS_sf"/>
</dbReference>
<dbReference type="InterPro" id="IPR023631">
    <property type="entry name" value="Amidase_dom"/>
</dbReference>
<dbReference type="Proteomes" id="UP001437256">
    <property type="component" value="Unassembled WGS sequence"/>
</dbReference>